<dbReference type="Proteomes" id="UP000236546">
    <property type="component" value="Unassembled WGS sequence"/>
</dbReference>
<protein>
    <recommendedName>
        <fullName evidence="1">N-acetyltransferase domain-containing protein</fullName>
    </recommendedName>
</protein>
<gene>
    <name evidence="2" type="ORF">TGAMA5MH_09948</name>
</gene>
<dbReference type="OrthoDB" id="64477at2759"/>
<feature type="domain" description="N-acetyltransferase" evidence="1">
    <location>
        <begin position="28"/>
        <end position="193"/>
    </location>
</feature>
<dbReference type="Pfam" id="PF00583">
    <property type="entry name" value="Acetyltransf_1"/>
    <property type="match status" value="1"/>
</dbReference>
<dbReference type="CDD" id="cd04301">
    <property type="entry name" value="NAT_SF"/>
    <property type="match status" value="1"/>
</dbReference>
<sequence length="205" mass="23346">MEAHSHHSTTQSMDHMVARLNDMFKSERLIYKAFEDTPQVHDFMRDLYSDPSVKGLSEFGALKPVSKKDIDKLINFLIEKTLLAVLICLPSTSPESKQTVIGYIAVKDKWNKVGELALCLSQGYQNKGYGREAINWAIDWAFLWGGVHRLGIEAMAFNERALKLYRGIGFVEEGRMRGAAWADGAWYDVIAFGMLDHEWKQMRGI</sequence>
<dbReference type="GO" id="GO:0016747">
    <property type="term" value="F:acyltransferase activity, transferring groups other than amino-acyl groups"/>
    <property type="evidence" value="ECO:0007669"/>
    <property type="project" value="InterPro"/>
</dbReference>
<dbReference type="PANTHER" id="PTHR43415:SF3">
    <property type="entry name" value="GNAT-FAMILY ACETYLTRANSFERASE"/>
    <property type="match status" value="1"/>
</dbReference>
<proteinExistence type="predicted"/>
<dbReference type="Gene3D" id="3.40.630.30">
    <property type="match status" value="1"/>
</dbReference>
<comment type="caution">
    <text evidence="2">The sequence shown here is derived from an EMBL/GenBank/DDBJ whole genome shotgun (WGS) entry which is preliminary data.</text>
</comment>
<dbReference type="InterPro" id="IPR016181">
    <property type="entry name" value="Acyl_CoA_acyltransferase"/>
</dbReference>
<dbReference type="EMBL" id="MTYH01000113">
    <property type="protein sequence ID" value="PNP38144.1"/>
    <property type="molecule type" value="Genomic_DNA"/>
</dbReference>
<evidence type="ECO:0000259" key="1">
    <source>
        <dbReference type="PROSITE" id="PS51186"/>
    </source>
</evidence>
<dbReference type="InterPro" id="IPR000182">
    <property type="entry name" value="GNAT_dom"/>
</dbReference>
<evidence type="ECO:0000313" key="2">
    <source>
        <dbReference type="EMBL" id="PNP38144.1"/>
    </source>
</evidence>
<reference evidence="2 3" key="1">
    <citation type="submission" date="2017-02" db="EMBL/GenBank/DDBJ databases">
        <title>Genomes of Trichoderma spp. with biocontrol activity.</title>
        <authorList>
            <person name="Gardiner D."/>
            <person name="Kazan K."/>
            <person name="Vos C."/>
            <person name="Harvey P."/>
        </authorList>
    </citation>
    <scope>NUCLEOTIDE SEQUENCE [LARGE SCALE GENOMIC DNA]</scope>
    <source>
        <strain evidence="2 3">A5MH</strain>
    </source>
</reference>
<evidence type="ECO:0000313" key="3">
    <source>
        <dbReference type="Proteomes" id="UP000236546"/>
    </source>
</evidence>
<name>A0A2K0SXZ8_9HYPO</name>
<dbReference type="PROSITE" id="PS51186">
    <property type="entry name" value="GNAT"/>
    <property type="match status" value="1"/>
</dbReference>
<dbReference type="SUPFAM" id="SSF55729">
    <property type="entry name" value="Acyl-CoA N-acyltransferases (Nat)"/>
    <property type="match status" value="1"/>
</dbReference>
<accession>A0A2K0SXZ8</accession>
<dbReference type="AlphaFoldDB" id="A0A2K0SXZ8"/>
<dbReference type="PANTHER" id="PTHR43415">
    <property type="entry name" value="SPERMIDINE N(1)-ACETYLTRANSFERASE"/>
    <property type="match status" value="1"/>
</dbReference>
<organism evidence="2 3">
    <name type="scientific">Trichoderma gamsii</name>
    <dbReference type="NCBI Taxonomy" id="398673"/>
    <lineage>
        <taxon>Eukaryota</taxon>
        <taxon>Fungi</taxon>
        <taxon>Dikarya</taxon>
        <taxon>Ascomycota</taxon>
        <taxon>Pezizomycotina</taxon>
        <taxon>Sordariomycetes</taxon>
        <taxon>Hypocreomycetidae</taxon>
        <taxon>Hypocreales</taxon>
        <taxon>Hypocreaceae</taxon>
        <taxon>Trichoderma</taxon>
    </lineage>
</organism>